<dbReference type="RefSeq" id="WP_096619654.1">
    <property type="nucleotide sequence ID" value="NZ_CP020662.1"/>
</dbReference>
<reference evidence="3" key="1">
    <citation type="submission" date="2017-04" db="EMBL/GenBank/DDBJ databases">
        <title>Genome evolution of the luminous symbionts of deep sea anglerfish.</title>
        <authorList>
            <person name="Hendry T.A."/>
        </authorList>
    </citation>
    <scope>NUCLEOTIDE SEQUENCE [LARGE SCALE GENOMIC DNA]</scope>
    <source>
        <plasmid evidence="3">pcc2</plasmid>
    </source>
</reference>
<keyword evidence="3" id="KW-1185">Reference proteome</keyword>
<evidence type="ECO:0000313" key="2">
    <source>
        <dbReference type="EMBL" id="ATF10176.1"/>
    </source>
</evidence>
<name>A0A291BAZ4_9GAMM</name>
<organism evidence="2 3">
    <name type="scientific">Candidatus Enterovibrio altilux</name>
    <dbReference type="NCBI Taxonomy" id="1927128"/>
    <lineage>
        <taxon>Bacteria</taxon>
        <taxon>Pseudomonadati</taxon>
        <taxon>Pseudomonadota</taxon>
        <taxon>Gammaproteobacteria</taxon>
        <taxon>Vibrionales</taxon>
        <taxon>Vibrionaceae</taxon>
        <taxon>Enterovibrio</taxon>
    </lineage>
</organism>
<feature type="domain" description="Transposase DDE" evidence="1">
    <location>
        <begin position="2"/>
        <end position="50"/>
    </location>
</feature>
<dbReference type="EMBL" id="CP020662">
    <property type="protein sequence ID" value="ATF10176.1"/>
    <property type="molecule type" value="Genomic_DNA"/>
</dbReference>
<sequence>MLLRSLQEFINSVFKFAQLHLSYHHYSYIRKQAKMINVAFTMKTKETIPHLGILELQAAGWSHLLMKAM</sequence>
<gene>
    <name evidence="2" type="ORF">BTN50_1742</name>
</gene>
<geneLocation type="plasmid" evidence="3">
    <name>pcc2</name>
</geneLocation>
<evidence type="ECO:0000259" key="1">
    <source>
        <dbReference type="Pfam" id="PF13737"/>
    </source>
</evidence>
<dbReference type="InterPro" id="IPR025668">
    <property type="entry name" value="Tnp_DDE_dom"/>
</dbReference>
<dbReference type="AlphaFoldDB" id="A0A291BAZ4"/>
<proteinExistence type="predicted"/>
<dbReference type="KEGG" id="elux:BTN50_1742"/>
<dbReference type="OrthoDB" id="5652976at2"/>
<keyword evidence="2" id="KW-0614">Plasmid</keyword>
<dbReference type="Pfam" id="PF13737">
    <property type="entry name" value="DDE_Tnp_1_5"/>
    <property type="match status" value="1"/>
</dbReference>
<evidence type="ECO:0000313" key="3">
    <source>
        <dbReference type="Proteomes" id="UP000218160"/>
    </source>
</evidence>
<dbReference type="Proteomes" id="UP000218160">
    <property type="component" value="Plasmid pCC2"/>
</dbReference>
<protein>
    <submittedName>
        <fullName evidence="2">Mobile element protein</fullName>
    </submittedName>
</protein>
<accession>A0A291BAZ4</accession>